<accession>A0AB39KZ47</accession>
<dbReference type="InterPro" id="IPR029058">
    <property type="entry name" value="AB_hydrolase_fold"/>
</dbReference>
<dbReference type="InterPro" id="IPR000639">
    <property type="entry name" value="Epox_hydrolase-like"/>
</dbReference>
<dbReference type="PANTHER" id="PTHR43194">
    <property type="entry name" value="HYDROLASE ALPHA/BETA FOLD FAMILY"/>
    <property type="match status" value="1"/>
</dbReference>
<dbReference type="GO" id="GO:0016787">
    <property type="term" value="F:hydrolase activity"/>
    <property type="evidence" value="ECO:0007669"/>
    <property type="project" value="UniProtKB-KW"/>
</dbReference>
<name>A0AB39KZ47_9CAUL</name>
<evidence type="ECO:0000259" key="1">
    <source>
        <dbReference type="Pfam" id="PF12697"/>
    </source>
</evidence>
<evidence type="ECO:0000313" key="2">
    <source>
        <dbReference type="EMBL" id="XDO98651.1"/>
    </source>
</evidence>
<protein>
    <submittedName>
        <fullName evidence="2">Alpha/beta hydrolase</fullName>
    </submittedName>
</protein>
<organism evidence="2">
    <name type="scientific">Caulobacter sp. 73W</name>
    <dbReference type="NCBI Taxonomy" id="3161137"/>
    <lineage>
        <taxon>Bacteria</taxon>
        <taxon>Pseudomonadati</taxon>
        <taxon>Pseudomonadota</taxon>
        <taxon>Alphaproteobacteria</taxon>
        <taxon>Caulobacterales</taxon>
        <taxon>Caulobacteraceae</taxon>
        <taxon>Caulobacter</taxon>
    </lineage>
</organism>
<dbReference type="SUPFAM" id="SSF53474">
    <property type="entry name" value="alpha/beta-Hydrolases"/>
    <property type="match status" value="1"/>
</dbReference>
<dbReference type="RefSeq" id="WP_369062525.1">
    <property type="nucleotide sequence ID" value="NZ_CP158375.1"/>
</dbReference>
<sequence>MIHGAFCGGWVFDHFREPFEAAGHKVLAPDLPGRGDGQNPAGLSMGDYARAVAELCDAQTDAPILIGHSMGGLVAQMAASRLARRRPAAGLILLAPSAPWGVTGTSMEEACSAVGLYALGAYWLQSVDPQYDLARTYSLDRLPRDDVRRTFERMTAESGRALFETLNWWLDPMMTTSIGAVGAPALTIAGGRDLIHPPATVRQVAACVGGSFQTFAEMSHWLPAEPGWDTVADACLDWLGQDARAAA</sequence>
<dbReference type="AlphaFoldDB" id="A0AB39KZ47"/>
<reference evidence="2" key="1">
    <citation type="submission" date="2024-06" db="EMBL/GenBank/DDBJ databases">
        <title>Caulobacter inopinatus, sp. nov.</title>
        <authorList>
            <person name="Donachie S.P."/>
        </authorList>
    </citation>
    <scope>NUCLEOTIDE SEQUENCE</scope>
    <source>
        <strain evidence="2">73W</strain>
    </source>
</reference>
<dbReference type="Gene3D" id="3.40.50.1820">
    <property type="entry name" value="alpha/beta hydrolase"/>
    <property type="match status" value="1"/>
</dbReference>
<dbReference type="InterPro" id="IPR000073">
    <property type="entry name" value="AB_hydrolase_1"/>
</dbReference>
<dbReference type="Pfam" id="PF12697">
    <property type="entry name" value="Abhydrolase_6"/>
    <property type="match status" value="1"/>
</dbReference>
<dbReference type="EMBL" id="CP158375">
    <property type="protein sequence ID" value="XDO98651.1"/>
    <property type="molecule type" value="Genomic_DNA"/>
</dbReference>
<feature type="domain" description="AB hydrolase-1" evidence="1">
    <location>
        <begin position="1"/>
        <end position="233"/>
    </location>
</feature>
<gene>
    <name evidence="2" type="ORF">ABOZ73_10880</name>
</gene>
<dbReference type="InterPro" id="IPR050228">
    <property type="entry name" value="Carboxylesterase_BioH"/>
</dbReference>
<keyword evidence="2" id="KW-0378">Hydrolase</keyword>
<proteinExistence type="predicted"/>
<dbReference type="PRINTS" id="PR00111">
    <property type="entry name" value="ABHYDROLASE"/>
</dbReference>
<dbReference type="PANTHER" id="PTHR43194:SF5">
    <property type="entry name" value="PIMELOYL-[ACYL-CARRIER PROTEIN] METHYL ESTER ESTERASE"/>
    <property type="match status" value="1"/>
</dbReference>
<dbReference type="PRINTS" id="PR00412">
    <property type="entry name" value="EPOXHYDRLASE"/>
</dbReference>